<dbReference type="CDD" id="cd05466">
    <property type="entry name" value="PBP2_LTTR_substrate"/>
    <property type="match status" value="1"/>
</dbReference>
<keyword evidence="3" id="KW-0238">DNA-binding</keyword>
<feature type="domain" description="HTH lysR-type" evidence="5">
    <location>
        <begin position="11"/>
        <end position="68"/>
    </location>
</feature>
<dbReference type="Gene3D" id="3.40.190.10">
    <property type="entry name" value="Periplasmic binding protein-like II"/>
    <property type="match status" value="2"/>
</dbReference>
<dbReference type="EMBL" id="BJXQ01000009">
    <property type="protein sequence ID" value="GEN03801.1"/>
    <property type="molecule type" value="Genomic_DNA"/>
</dbReference>
<organism evidence="7 9">
    <name type="scientific">Acetobacter indonesiensis</name>
    <dbReference type="NCBI Taxonomy" id="104101"/>
    <lineage>
        <taxon>Bacteria</taxon>
        <taxon>Pseudomonadati</taxon>
        <taxon>Pseudomonadota</taxon>
        <taxon>Alphaproteobacteria</taxon>
        <taxon>Acetobacterales</taxon>
        <taxon>Acetobacteraceae</taxon>
        <taxon>Acetobacter</taxon>
    </lineage>
</organism>
<proteinExistence type="inferred from homology"/>
<dbReference type="PROSITE" id="PS50931">
    <property type="entry name" value="HTH_LYSR"/>
    <property type="match status" value="1"/>
</dbReference>
<dbReference type="PANTHER" id="PTHR30419">
    <property type="entry name" value="HTH-TYPE TRANSCRIPTIONAL REGULATOR YBHD"/>
    <property type="match status" value="1"/>
</dbReference>
<evidence type="ECO:0000259" key="5">
    <source>
        <dbReference type="PROSITE" id="PS50931"/>
    </source>
</evidence>
<name>A0A6N3T3F6_9PROT</name>
<evidence type="ECO:0000256" key="1">
    <source>
        <dbReference type="ARBA" id="ARBA00009437"/>
    </source>
</evidence>
<dbReference type="InterPro" id="IPR050950">
    <property type="entry name" value="HTH-type_LysR_regulators"/>
</dbReference>
<evidence type="ECO:0000313" key="7">
    <source>
        <dbReference type="EMBL" id="GEN03801.1"/>
    </source>
</evidence>
<dbReference type="Pfam" id="PF00126">
    <property type="entry name" value="HTH_1"/>
    <property type="match status" value="1"/>
</dbReference>
<dbReference type="SUPFAM" id="SSF53850">
    <property type="entry name" value="Periplasmic binding protein-like II"/>
    <property type="match status" value="1"/>
</dbReference>
<keyword evidence="4" id="KW-0804">Transcription</keyword>
<dbReference type="GO" id="GO:0003677">
    <property type="term" value="F:DNA binding"/>
    <property type="evidence" value="ECO:0007669"/>
    <property type="project" value="UniProtKB-KW"/>
</dbReference>
<protein>
    <submittedName>
        <fullName evidence="6">Transcriptional regulator LysR</fullName>
    </submittedName>
</protein>
<dbReference type="Proteomes" id="UP000032673">
    <property type="component" value="Unassembled WGS sequence"/>
</dbReference>
<dbReference type="PANTHER" id="PTHR30419:SF7">
    <property type="entry name" value="HTH-TYPE TRANSCRIPTIONAL REGULATOR TDCA"/>
    <property type="match status" value="1"/>
</dbReference>
<sequence>MPQNLDLSVQIKLRHFRLVEMLVATRSIRQAANRLNITPAAVSKACIELENILGFKIFTRKGGNLVPHPICEQLIMTGRKINNELKNLMNEVFLVKDCIKDNIKIGIETSIFHDGMAKNIAQIKEKYPNLHLTLNSTEQHPLLCGLESNVYDFIFTNIADLKRFPQFSIKKLYEENYAVVTKGNIYSIPEILEKWTIFSEKIWILPEVGNTLRSKFESALAVRGLSFPIRRIEVNSVAATEKMVSHFSGLALFSFEQLKQINSDRYPKVEILPDMKIEIGAVWLRDKKFTNYEVDVKNYLETNLSKVDYFR</sequence>
<dbReference type="InterPro" id="IPR000847">
    <property type="entry name" value="LysR_HTH_N"/>
</dbReference>
<evidence type="ECO:0000313" key="9">
    <source>
        <dbReference type="Proteomes" id="UP000321104"/>
    </source>
</evidence>
<evidence type="ECO:0000256" key="3">
    <source>
        <dbReference type="ARBA" id="ARBA00023125"/>
    </source>
</evidence>
<reference evidence="7 9" key="2">
    <citation type="submission" date="2019-07" db="EMBL/GenBank/DDBJ databases">
        <title>Whole genome shotgun sequence of Acetobacter indonesiensis NBRC 16471.</title>
        <authorList>
            <person name="Hosoyama A."/>
            <person name="Uohara A."/>
            <person name="Ohji S."/>
            <person name="Ichikawa N."/>
        </authorList>
    </citation>
    <scope>NUCLEOTIDE SEQUENCE [LARGE SCALE GENOMIC DNA]</scope>
    <source>
        <strain evidence="7 9">NBRC 16471</strain>
    </source>
</reference>
<evidence type="ECO:0000313" key="8">
    <source>
        <dbReference type="Proteomes" id="UP000032673"/>
    </source>
</evidence>
<reference evidence="6 8" key="1">
    <citation type="submission" date="2012-11" db="EMBL/GenBank/DDBJ databases">
        <title>Whole genome sequence of Acetobacter indonesiensis 5H-1.</title>
        <authorList>
            <person name="Azuma Y."/>
            <person name="Higashiura N."/>
            <person name="Hirakawa H."/>
            <person name="Matsushita K."/>
        </authorList>
    </citation>
    <scope>NUCLEOTIDE SEQUENCE [LARGE SCALE GENOMIC DNA]</scope>
    <source>
        <strain evidence="6 8">5H-1</strain>
    </source>
</reference>
<keyword evidence="8" id="KW-1185">Reference proteome</keyword>
<evidence type="ECO:0000256" key="4">
    <source>
        <dbReference type="ARBA" id="ARBA00023163"/>
    </source>
</evidence>
<evidence type="ECO:0000313" key="6">
    <source>
        <dbReference type="EMBL" id="GAN64061.1"/>
    </source>
</evidence>
<dbReference type="Pfam" id="PF03466">
    <property type="entry name" value="LysR_substrate"/>
    <property type="match status" value="1"/>
</dbReference>
<comment type="caution">
    <text evidence="7">The sequence shown here is derived from an EMBL/GenBank/DDBJ whole genome shotgun (WGS) entry which is preliminary data.</text>
</comment>
<dbReference type="GO" id="GO:0003700">
    <property type="term" value="F:DNA-binding transcription factor activity"/>
    <property type="evidence" value="ECO:0007669"/>
    <property type="project" value="InterPro"/>
</dbReference>
<accession>A0A6N3T3F6</accession>
<comment type="similarity">
    <text evidence="1">Belongs to the LysR transcriptional regulatory family.</text>
</comment>
<dbReference type="AlphaFoldDB" id="A0A6N3T3F6"/>
<gene>
    <name evidence="6" type="ORF">Abin_053_030</name>
    <name evidence="7" type="ORF">AIN02nite_18260</name>
</gene>
<dbReference type="EMBL" id="BAMW01000050">
    <property type="protein sequence ID" value="GAN64061.1"/>
    <property type="molecule type" value="Genomic_DNA"/>
</dbReference>
<dbReference type="Gene3D" id="1.10.10.10">
    <property type="entry name" value="Winged helix-like DNA-binding domain superfamily/Winged helix DNA-binding domain"/>
    <property type="match status" value="1"/>
</dbReference>
<dbReference type="InterPro" id="IPR036390">
    <property type="entry name" value="WH_DNA-bd_sf"/>
</dbReference>
<dbReference type="SUPFAM" id="SSF46785">
    <property type="entry name" value="Winged helix' DNA-binding domain"/>
    <property type="match status" value="1"/>
</dbReference>
<keyword evidence="2" id="KW-0805">Transcription regulation</keyword>
<evidence type="ECO:0000256" key="2">
    <source>
        <dbReference type="ARBA" id="ARBA00023015"/>
    </source>
</evidence>
<dbReference type="GO" id="GO:0005829">
    <property type="term" value="C:cytosol"/>
    <property type="evidence" value="ECO:0007669"/>
    <property type="project" value="TreeGrafter"/>
</dbReference>
<dbReference type="Proteomes" id="UP000321104">
    <property type="component" value="Unassembled WGS sequence"/>
</dbReference>
<dbReference type="InterPro" id="IPR005119">
    <property type="entry name" value="LysR_subst-bd"/>
</dbReference>
<dbReference type="InterPro" id="IPR036388">
    <property type="entry name" value="WH-like_DNA-bd_sf"/>
</dbReference>